<feature type="coiled-coil region" evidence="2">
    <location>
        <begin position="125"/>
        <end position="152"/>
    </location>
</feature>
<dbReference type="AlphaFoldDB" id="A0A226X583"/>
<dbReference type="Pfam" id="PF03135">
    <property type="entry name" value="CagE_TrbE_VirB"/>
    <property type="match status" value="1"/>
</dbReference>
<accession>A0A226X583</accession>
<dbReference type="OrthoDB" id="9816422at2"/>
<dbReference type="EMBL" id="MTHB01000057">
    <property type="protein sequence ID" value="OXC78606.1"/>
    <property type="molecule type" value="Genomic_DNA"/>
</dbReference>
<evidence type="ECO:0000313" key="4">
    <source>
        <dbReference type="EMBL" id="OXC78606.1"/>
    </source>
</evidence>
<gene>
    <name evidence="4" type="ORF">BSU04_10780</name>
</gene>
<dbReference type="PANTHER" id="PTHR30121">
    <property type="entry name" value="UNCHARACTERIZED PROTEIN YJGR-RELATED"/>
    <property type="match status" value="1"/>
</dbReference>
<organism evidence="4 5">
    <name type="scientific">Caballeronia sordidicola</name>
    <name type="common">Burkholderia sordidicola</name>
    <dbReference type="NCBI Taxonomy" id="196367"/>
    <lineage>
        <taxon>Bacteria</taxon>
        <taxon>Pseudomonadati</taxon>
        <taxon>Pseudomonadota</taxon>
        <taxon>Betaproteobacteria</taxon>
        <taxon>Burkholderiales</taxon>
        <taxon>Burkholderiaceae</taxon>
        <taxon>Caballeronia</taxon>
    </lineage>
</organism>
<name>A0A226X583_CABSO</name>
<feature type="domain" description="CagE TrbE VirB component of type IV transporter system central" evidence="3">
    <location>
        <begin position="161"/>
        <end position="357"/>
    </location>
</feature>
<dbReference type="RefSeq" id="WP_089160507.1">
    <property type="nucleotide sequence ID" value="NZ_MTHB01000057.1"/>
</dbReference>
<dbReference type="Gene3D" id="3.40.50.300">
    <property type="entry name" value="P-loop containing nucleotide triphosphate hydrolases"/>
    <property type="match status" value="1"/>
</dbReference>
<keyword evidence="2" id="KW-0175">Coiled coil</keyword>
<comment type="caution">
    <text evidence="4">The sequence shown here is derived from an EMBL/GenBank/DDBJ whole genome shotgun (WGS) entry which is preliminary data.</text>
</comment>
<protein>
    <submittedName>
        <fullName evidence="4">ATPase provides energy for both assembly of type IV secretion complex</fullName>
    </submittedName>
</protein>
<reference evidence="5" key="1">
    <citation type="submission" date="2017-01" db="EMBL/GenBank/DDBJ databases">
        <title>Genome Analysis of Deinococcus marmoris KOPRI26562.</title>
        <authorList>
            <person name="Kim J.H."/>
            <person name="Oh H.-M."/>
        </authorList>
    </citation>
    <scope>NUCLEOTIDE SEQUENCE [LARGE SCALE GENOMIC DNA]</scope>
    <source>
        <strain evidence="5">PAMC 26633</strain>
    </source>
</reference>
<dbReference type="SUPFAM" id="SSF52540">
    <property type="entry name" value="P-loop containing nucleoside triphosphate hydrolases"/>
    <property type="match status" value="1"/>
</dbReference>
<dbReference type="InterPro" id="IPR018145">
    <property type="entry name" value="CagE_TrbE_VirB_cntrl_dom"/>
</dbReference>
<dbReference type="PANTHER" id="PTHR30121:SF6">
    <property type="entry name" value="SLR6007 PROTEIN"/>
    <property type="match status" value="1"/>
</dbReference>
<dbReference type="GO" id="GO:0005524">
    <property type="term" value="F:ATP binding"/>
    <property type="evidence" value="ECO:0007669"/>
    <property type="project" value="InterPro"/>
</dbReference>
<dbReference type="InterPro" id="IPR051162">
    <property type="entry name" value="T4SS_component"/>
</dbReference>
<dbReference type="Proteomes" id="UP000214720">
    <property type="component" value="Unassembled WGS sequence"/>
</dbReference>
<evidence type="ECO:0000259" key="3">
    <source>
        <dbReference type="Pfam" id="PF03135"/>
    </source>
</evidence>
<evidence type="ECO:0000256" key="2">
    <source>
        <dbReference type="SAM" id="Coils"/>
    </source>
</evidence>
<comment type="similarity">
    <text evidence="1">Belongs to the TrbE/VirB4 family.</text>
</comment>
<proteinExistence type="inferred from homology"/>
<dbReference type="InterPro" id="IPR027417">
    <property type="entry name" value="P-loop_NTPase"/>
</dbReference>
<evidence type="ECO:0000313" key="5">
    <source>
        <dbReference type="Proteomes" id="UP000214720"/>
    </source>
</evidence>
<evidence type="ECO:0000256" key="1">
    <source>
        <dbReference type="ARBA" id="ARBA00006512"/>
    </source>
</evidence>
<sequence>MKYSSDLLKKLPAVQDKLPPIGRPVSARVTSLEDGRAVLCIEIAGMPFESVSTRVIENHFDALNRFFAALAMDKGNRLSIHLTFNRRHVSFAQRYTFTSNFVQQLVDKYLDRGFRKRAFFENKFFMSLVLKLDDLEEGIAELEDLGETVMKQLVAYDPEYLTTFERNGMLFSQPYRFMGELINGVEEDIPVTDAPGYELIPNAWLHFGYDVLEIRGEAKSKFATCYDLKDFPKCGWGQLNPLLTLPAEFTLTQTFSCMGTYEAQDALESQANKLKSAGDKATHQIEELQTAQGYISSRELAFGDYHGALVVYGETAQKAIDNGTFVTARSLGECGVRWIKATLSAPTTYFSQIPGATRKPRPMPKSTRNLAAAFSMHNYSSGKRTGNPLGDGSAVMPLHTTAKGMFNFNNHASRLDQDNTGEKVAGHTLMLGATGVGKTTTQLTMLAFLERFDPKIFAMDLDRGMEMFIHVLGGVYFPLRAGEPTGLAPFGLPDTPKNREHCYDLVRACGRDTDGKISAEDEQFIKVAVDTVYKIKDRQQRRFSRLLETIPNTGDNCLAVRLHKWCHATEGRFAWALDNAPDSMIDVASQRRIGFDVTDFLKDNYEPTEPVLAHLFHLKDLMQEKGGLLVTIVEEFWLPAKYPTTQAMILKVLKTGRKSDEFMVLVSQSPEDAINSPIFAAIQQQTATKIYLPNPEAEFESYKRCNLSQREFEELQKLSKESRTFLIKQSNQSVFAMLDLYGFSDELAILSGSVDNVAIWEEIWAEHGPDIDVCLAIFQERRKGKRDQDAA</sequence>